<keyword evidence="2" id="KW-0812">Transmembrane</keyword>
<dbReference type="OrthoDB" id="64893at2759"/>
<proteinExistence type="predicted"/>
<feature type="transmembrane region" description="Helical" evidence="2">
    <location>
        <begin position="127"/>
        <end position="149"/>
    </location>
</feature>
<reference evidence="3" key="1">
    <citation type="submission" date="2020-11" db="EMBL/GenBank/DDBJ databases">
        <authorList>
            <person name="Tran Van P."/>
        </authorList>
    </citation>
    <scope>NUCLEOTIDE SEQUENCE</scope>
</reference>
<feature type="compositionally biased region" description="Pro residues" evidence="1">
    <location>
        <begin position="247"/>
        <end position="256"/>
    </location>
</feature>
<dbReference type="EMBL" id="OA885754">
    <property type="protein sequence ID" value="CAD7282326.1"/>
    <property type="molecule type" value="Genomic_DNA"/>
</dbReference>
<evidence type="ECO:0000256" key="2">
    <source>
        <dbReference type="SAM" id="Phobius"/>
    </source>
</evidence>
<keyword evidence="2" id="KW-1133">Transmembrane helix</keyword>
<gene>
    <name evidence="3" type="ORF">NMOB1V02_LOCUS9953</name>
</gene>
<dbReference type="EMBL" id="CAJPEX010003717">
    <property type="protein sequence ID" value="CAG0922478.1"/>
    <property type="molecule type" value="Genomic_DNA"/>
</dbReference>
<evidence type="ECO:0000313" key="4">
    <source>
        <dbReference type="Proteomes" id="UP000678499"/>
    </source>
</evidence>
<evidence type="ECO:0000256" key="1">
    <source>
        <dbReference type="SAM" id="MobiDB-lite"/>
    </source>
</evidence>
<name>A0A7R9BX82_9CRUS</name>
<sequence>MMEFRHSEKYHNECSDNQKKQTAVEYQLPKDLLCTQCILQWRYVAGNNWGMCKNGTGMLGCGPQEEFRACADIAILGDGEVTTFEDYPEQDIVPHSPDDADNEIDSDLHKKGEETEEDEEFRVGERVAAILCAFMLTSLVLLLALWLSYVGKKRIVAFCGGLAPPKVTYFTKFLKPQKGTSKPGIPSTDPYGTPSAAIHAALERGEKPPVAPSRSVKPPAIYHNGFTNATLTAPGSSAGGEPKRPSVAPPPPPSRPPRQRSPKRQTSLGADDERTTDAESSITVNGVALPD</sequence>
<evidence type="ECO:0008006" key="5">
    <source>
        <dbReference type="Google" id="ProtNLM"/>
    </source>
</evidence>
<feature type="region of interest" description="Disordered" evidence="1">
    <location>
        <begin position="227"/>
        <end position="291"/>
    </location>
</feature>
<dbReference type="AlphaFoldDB" id="A0A7R9BX82"/>
<evidence type="ECO:0000313" key="3">
    <source>
        <dbReference type="EMBL" id="CAD7282326.1"/>
    </source>
</evidence>
<protein>
    <recommendedName>
        <fullName evidence="5">Chitin-binding type-4 domain-containing protein</fullName>
    </recommendedName>
</protein>
<dbReference type="Proteomes" id="UP000678499">
    <property type="component" value="Unassembled WGS sequence"/>
</dbReference>
<keyword evidence="2" id="KW-0472">Membrane</keyword>
<keyword evidence="4" id="KW-1185">Reference proteome</keyword>
<accession>A0A7R9BX82</accession>
<organism evidence="3">
    <name type="scientific">Notodromas monacha</name>
    <dbReference type="NCBI Taxonomy" id="399045"/>
    <lineage>
        <taxon>Eukaryota</taxon>
        <taxon>Metazoa</taxon>
        <taxon>Ecdysozoa</taxon>
        <taxon>Arthropoda</taxon>
        <taxon>Crustacea</taxon>
        <taxon>Oligostraca</taxon>
        <taxon>Ostracoda</taxon>
        <taxon>Podocopa</taxon>
        <taxon>Podocopida</taxon>
        <taxon>Cypridocopina</taxon>
        <taxon>Cypridoidea</taxon>
        <taxon>Cyprididae</taxon>
        <taxon>Notodromas</taxon>
    </lineage>
</organism>